<feature type="chain" id="PRO_5020445905" evidence="5">
    <location>
        <begin position="23"/>
        <end position="332"/>
    </location>
</feature>
<keyword evidence="8" id="KW-1185">Reference proteome</keyword>
<evidence type="ECO:0000256" key="5">
    <source>
        <dbReference type="SAM" id="SignalP"/>
    </source>
</evidence>
<gene>
    <name evidence="7" type="ORF">ET445_02345</name>
</gene>
<dbReference type="Gene3D" id="1.10.10.10">
    <property type="entry name" value="Winged helix-like DNA-binding domain superfamily/Winged helix DNA-binding domain"/>
    <property type="match status" value="1"/>
</dbReference>
<accession>A0A4P6FPD6</accession>
<dbReference type="PROSITE" id="PS50931">
    <property type="entry name" value="HTH_LYSR"/>
    <property type="match status" value="1"/>
</dbReference>
<dbReference type="Pfam" id="PF00126">
    <property type="entry name" value="HTH_1"/>
    <property type="match status" value="1"/>
</dbReference>
<sequence length="332" mass="35032">MTFSQLRTFARVAKLGSLRAAAASLGVSEPAVSTAIASLRTELGDPLFTRTPMGITLTPGGRALAAHAEEIIGLAEDTRRDVKHASSHERQLRVLATAAFAEHAAGRLFDLFGKWVSSDAVDVIVESADDIATLLRERAYDLALGARPGLANSSGLELVPFFKYQRVVVASTRHPLASSTGPIPLDKLLSVRWFAGPGGFEPLTEEGRWFGRLSALPDVIELTSETDALSAVAGGEGVMLALGHVAASRITGVAGHPTDADRTPDLVRLAVADTPISGLWWATTLDGGRATDAARIVQRLVTTAEATTAIVSPTGSRGLSRRGNKFHVALWS</sequence>
<keyword evidence="2" id="KW-0805">Transcription regulation</keyword>
<dbReference type="KEGG" id="agf:ET445_02345"/>
<dbReference type="Proteomes" id="UP000291259">
    <property type="component" value="Chromosome"/>
</dbReference>
<feature type="domain" description="HTH lysR-type" evidence="6">
    <location>
        <begin position="1"/>
        <end position="58"/>
    </location>
</feature>
<evidence type="ECO:0000256" key="2">
    <source>
        <dbReference type="ARBA" id="ARBA00023015"/>
    </source>
</evidence>
<reference evidence="7 8" key="1">
    <citation type="submission" date="2019-01" db="EMBL/GenBank/DDBJ databases">
        <title>Genome sequencing of strain FW100M-8.</title>
        <authorList>
            <person name="Heo J."/>
            <person name="Kim S.-J."/>
            <person name="Kim J.-S."/>
            <person name="Hong S.-B."/>
            <person name="Kwon S.-W."/>
        </authorList>
    </citation>
    <scope>NUCLEOTIDE SEQUENCE [LARGE SCALE GENOMIC DNA]</scope>
    <source>
        <strain evidence="7 8">FW100M-8</strain>
    </source>
</reference>
<dbReference type="GO" id="GO:0003700">
    <property type="term" value="F:DNA-binding transcription factor activity"/>
    <property type="evidence" value="ECO:0007669"/>
    <property type="project" value="InterPro"/>
</dbReference>
<dbReference type="SUPFAM" id="SSF53850">
    <property type="entry name" value="Periplasmic binding protein-like II"/>
    <property type="match status" value="1"/>
</dbReference>
<dbReference type="InterPro" id="IPR036390">
    <property type="entry name" value="WH_DNA-bd_sf"/>
</dbReference>
<evidence type="ECO:0000313" key="7">
    <source>
        <dbReference type="EMBL" id="QAY72348.1"/>
    </source>
</evidence>
<dbReference type="Pfam" id="PF03466">
    <property type="entry name" value="LysR_substrate"/>
    <property type="match status" value="1"/>
</dbReference>
<dbReference type="CDD" id="cd05466">
    <property type="entry name" value="PBP2_LTTR_substrate"/>
    <property type="match status" value="1"/>
</dbReference>
<keyword evidence="3" id="KW-0238">DNA-binding</keyword>
<evidence type="ECO:0000256" key="1">
    <source>
        <dbReference type="ARBA" id="ARBA00009437"/>
    </source>
</evidence>
<keyword evidence="5" id="KW-0732">Signal</keyword>
<dbReference type="GO" id="GO:0000976">
    <property type="term" value="F:transcription cis-regulatory region binding"/>
    <property type="evidence" value="ECO:0007669"/>
    <property type="project" value="TreeGrafter"/>
</dbReference>
<organism evidence="7 8">
    <name type="scientific">Agromyces protaetiae</name>
    <dbReference type="NCBI Taxonomy" id="2509455"/>
    <lineage>
        <taxon>Bacteria</taxon>
        <taxon>Bacillati</taxon>
        <taxon>Actinomycetota</taxon>
        <taxon>Actinomycetes</taxon>
        <taxon>Micrococcales</taxon>
        <taxon>Microbacteriaceae</taxon>
        <taxon>Agromyces</taxon>
    </lineage>
</organism>
<proteinExistence type="inferred from homology"/>
<dbReference type="SUPFAM" id="SSF46785">
    <property type="entry name" value="Winged helix' DNA-binding domain"/>
    <property type="match status" value="1"/>
</dbReference>
<dbReference type="PANTHER" id="PTHR30126:SF39">
    <property type="entry name" value="HTH-TYPE TRANSCRIPTIONAL REGULATOR CYSL"/>
    <property type="match status" value="1"/>
</dbReference>
<dbReference type="OrthoDB" id="4512679at2"/>
<evidence type="ECO:0000259" key="6">
    <source>
        <dbReference type="PROSITE" id="PS50931"/>
    </source>
</evidence>
<dbReference type="InterPro" id="IPR036388">
    <property type="entry name" value="WH-like_DNA-bd_sf"/>
</dbReference>
<comment type="similarity">
    <text evidence="1">Belongs to the LysR transcriptional regulatory family.</text>
</comment>
<keyword evidence="4" id="KW-0804">Transcription</keyword>
<evidence type="ECO:0000256" key="4">
    <source>
        <dbReference type="ARBA" id="ARBA00023163"/>
    </source>
</evidence>
<evidence type="ECO:0000256" key="3">
    <source>
        <dbReference type="ARBA" id="ARBA00023125"/>
    </source>
</evidence>
<dbReference type="RefSeq" id="WP_129188481.1">
    <property type="nucleotide sequence ID" value="NZ_CP035491.1"/>
</dbReference>
<dbReference type="Gene3D" id="3.40.190.290">
    <property type="match status" value="1"/>
</dbReference>
<dbReference type="PANTHER" id="PTHR30126">
    <property type="entry name" value="HTH-TYPE TRANSCRIPTIONAL REGULATOR"/>
    <property type="match status" value="1"/>
</dbReference>
<dbReference type="InterPro" id="IPR000847">
    <property type="entry name" value="LysR_HTH_N"/>
</dbReference>
<dbReference type="AlphaFoldDB" id="A0A4P6FPD6"/>
<dbReference type="PRINTS" id="PR00039">
    <property type="entry name" value="HTHLYSR"/>
</dbReference>
<protein>
    <submittedName>
        <fullName evidence="7">LysR family transcriptional regulator</fullName>
    </submittedName>
</protein>
<name>A0A4P6FPD6_9MICO</name>
<dbReference type="EMBL" id="CP035491">
    <property type="protein sequence ID" value="QAY72348.1"/>
    <property type="molecule type" value="Genomic_DNA"/>
</dbReference>
<feature type="signal peptide" evidence="5">
    <location>
        <begin position="1"/>
        <end position="22"/>
    </location>
</feature>
<dbReference type="InterPro" id="IPR005119">
    <property type="entry name" value="LysR_subst-bd"/>
</dbReference>
<evidence type="ECO:0000313" key="8">
    <source>
        <dbReference type="Proteomes" id="UP000291259"/>
    </source>
</evidence>